<gene>
    <name evidence="3" type="ORF">LENED_012427</name>
</gene>
<dbReference type="Proteomes" id="UP000188533">
    <property type="component" value="Unassembled WGS sequence"/>
</dbReference>
<evidence type="ECO:0000313" key="4">
    <source>
        <dbReference type="Proteomes" id="UP000188533"/>
    </source>
</evidence>
<sequence>MISRVHCKMNKTEFSSAKVTRNPTLCSPHRRRKRVCNEATSWWSKKIPESLISEAQIEKLLELATATVEFFALRTPTNTPTHRPQDLDEERTLTPVHDPVARLTRECALLRQRLDEADRRQSLCTCQGDSISTLHHPPLMRKTIDETRRELARTQAEMTKLQERCRLLERTLFETREILKVRDEELEKLKEKQADTRSLNNHDDREDEQSRSFVEQEDDGHPGSMLDENRALSKTTEVFMTRTDAWSGAQVLQAIHDLNSEILQFSAAATELCTFGSTSSSKVAIQATQDTASRLGPSMVRILSGRDHSQDPILVQLALQGCISTCVARALSVFCMGFPTKADAVLTQIYSHMYAAEPQPTSSRWRALTHRHIHTMYPYLSDYSANELAETMYRWSADILVVAGCQGYGKGSLGSRDGLRSRFGEQIRRITKTACKLAQVTKEEIMSTCFEIVAMEHGDAFDPRRMFDTFGEYGTSRGAIITTTELGVRCKTHKSREIAGTEDFATEIRMLMPPKVVLDSVLDFVDPR</sequence>
<evidence type="ECO:0000256" key="1">
    <source>
        <dbReference type="SAM" id="Coils"/>
    </source>
</evidence>
<accession>A0A1Q3ESI7</accession>
<dbReference type="EMBL" id="BDGU01001594">
    <property type="protein sequence ID" value="GAW10186.1"/>
    <property type="molecule type" value="Genomic_DNA"/>
</dbReference>
<evidence type="ECO:0000313" key="3">
    <source>
        <dbReference type="EMBL" id="GAW10186.1"/>
    </source>
</evidence>
<proteinExistence type="predicted"/>
<feature type="compositionally biased region" description="Basic and acidic residues" evidence="2">
    <location>
        <begin position="192"/>
        <end position="210"/>
    </location>
</feature>
<keyword evidence="1" id="KW-0175">Coiled coil</keyword>
<comment type="caution">
    <text evidence="3">The sequence shown here is derived from an EMBL/GenBank/DDBJ whole genome shotgun (WGS) entry which is preliminary data.</text>
</comment>
<keyword evidence="4" id="KW-1185">Reference proteome</keyword>
<reference evidence="3 4" key="2">
    <citation type="submission" date="2017-02" db="EMBL/GenBank/DDBJ databases">
        <title>A genome survey and senescence transcriptome analysis in Lentinula edodes.</title>
        <authorList>
            <person name="Sakamoto Y."/>
            <person name="Nakade K."/>
            <person name="Sato S."/>
            <person name="Yoshida Y."/>
            <person name="Miyazaki K."/>
            <person name="Natsume S."/>
            <person name="Konno N."/>
        </authorList>
    </citation>
    <scope>NUCLEOTIDE SEQUENCE [LARGE SCALE GENOMIC DNA]</scope>
    <source>
        <strain evidence="3 4">NBRC 111202</strain>
    </source>
</reference>
<feature type="coiled-coil region" evidence="1">
    <location>
        <begin position="144"/>
        <end position="171"/>
    </location>
</feature>
<protein>
    <submittedName>
        <fullName evidence="3">Uncharacterized protein</fullName>
    </submittedName>
</protein>
<organism evidence="3 4">
    <name type="scientific">Lentinula edodes</name>
    <name type="common">Shiitake mushroom</name>
    <name type="synonym">Lentinus edodes</name>
    <dbReference type="NCBI Taxonomy" id="5353"/>
    <lineage>
        <taxon>Eukaryota</taxon>
        <taxon>Fungi</taxon>
        <taxon>Dikarya</taxon>
        <taxon>Basidiomycota</taxon>
        <taxon>Agaricomycotina</taxon>
        <taxon>Agaricomycetes</taxon>
        <taxon>Agaricomycetidae</taxon>
        <taxon>Agaricales</taxon>
        <taxon>Marasmiineae</taxon>
        <taxon>Omphalotaceae</taxon>
        <taxon>Lentinula</taxon>
    </lineage>
</organism>
<reference evidence="3 4" key="1">
    <citation type="submission" date="2016-08" db="EMBL/GenBank/DDBJ databases">
        <authorList>
            <consortium name="Lentinula edodes genome sequencing consortium"/>
            <person name="Sakamoto Y."/>
            <person name="Nakade K."/>
            <person name="Sato S."/>
            <person name="Yoshida Y."/>
            <person name="Miyazaki K."/>
            <person name="Natsume S."/>
            <person name="Konno N."/>
        </authorList>
    </citation>
    <scope>NUCLEOTIDE SEQUENCE [LARGE SCALE GENOMIC DNA]</scope>
    <source>
        <strain evidence="3 4">NBRC 111202</strain>
    </source>
</reference>
<evidence type="ECO:0000256" key="2">
    <source>
        <dbReference type="SAM" id="MobiDB-lite"/>
    </source>
</evidence>
<feature type="region of interest" description="Disordered" evidence="2">
    <location>
        <begin position="192"/>
        <end position="230"/>
    </location>
</feature>
<dbReference type="AlphaFoldDB" id="A0A1Q3ESI7"/>
<name>A0A1Q3ESI7_LENED</name>